<proteinExistence type="predicted"/>
<dbReference type="OrthoDB" id="266020at2759"/>
<reference evidence="1" key="1">
    <citation type="submission" date="2022-05" db="EMBL/GenBank/DDBJ databases">
        <title>The Musa troglodytarum L. genome provides insights into the mechanism of non-climacteric behaviour and enrichment of carotenoids.</title>
        <authorList>
            <person name="Wang J."/>
        </authorList>
    </citation>
    <scope>NUCLEOTIDE SEQUENCE</scope>
    <source>
        <tissue evidence="1">Leaf</tissue>
    </source>
</reference>
<evidence type="ECO:0000313" key="2">
    <source>
        <dbReference type="Proteomes" id="UP001055439"/>
    </source>
</evidence>
<sequence length="70" mass="8239">MAEEIGKRIHRWKRRIEARIRLEPSSIKSPIAGLRRDHRRVLYAVKYYRKRKLTPCGKVSLTIAALIPKS</sequence>
<dbReference type="EMBL" id="CP097507">
    <property type="protein sequence ID" value="URE04433.1"/>
    <property type="molecule type" value="Genomic_DNA"/>
</dbReference>
<dbReference type="AlphaFoldDB" id="A0A9E7K2Y7"/>
<dbReference type="Proteomes" id="UP001055439">
    <property type="component" value="Chromosome 5"/>
</dbReference>
<evidence type="ECO:0000313" key="1">
    <source>
        <dbReference type="EMBL" id="URE04433.1"/>
    </source>
</evidence>
<organism evidence="1 2">
    <name type="scientific">Musa troglodytarum</name>
    <name type="common">fe'i banana</name>
    <dbReference type="NCBI Taxonomy" id="320322"/>
    <lineage>
        <taxon>Eukaryota</taxon>
        <taxon>Viridiplantae</taxon>
        <taxon>Streptophyta</taxon>
        <taxon>Embryophyta</taxon>
        <taxon>Tracheophyta</taxon>
        <taxon>Spermatophyta</taxon>
        <taxon>Magnoliopsida</taxon>
        <taxon>Liliopsida</taxon>
        <taxon>Zingiberales</taxon>
        <taxon>Musaceae</taxon>
        <taxon>Musa</taxon>
    </lineage>
</organism>
<accession>A0A9E7K2Y7</accession>
<protein>
    <submittedName>
        <fullName evidence="1">Uncharacterized protein</fullName>
    </submittedName>
</protein>
<keyword evidence="2" id="KW-1185">Reference proteome</keyword>
<name>A0A9E7K2Y7_9LILI</name>
<gene>
    <name evidence="1" type="ORF">MUK42_02248</name>
</gene>